<evidence type="ECO:0000259" key="11">
    <source>
        <dbReference type="Pfam" id="PF00482"/>
    </source>
</evidence>
<comment type="subcellular location">
    <subcellularLocation>
        <location evidence="1">Cell inner membrane</location>
        <topology evidence="1">Multi-pass membrane protein</topology>
    </subcellularLocation>
    <subcellularLocation>
        <location evidence="9">Cell membrane</location>
        <topology evidence="9">Multi-pass membrane protein</topology>
    </subcellularLocation>
</comment>
<dbReference type="RefSeq" id="WP_146808326.1">
    <property type="nucleotide sequence ID" value="NZ_BJXX01000019.1"/>
</dbReference>
<feature type="domain" description="Type II secretion system protein GspF" evidence="11">
    <location>
        <begin position="274"/>
        <end position="395"/>
    </location>
</feature>
<feature type="transmembrane region" description="Helical" evidence="10">
    <location>
        <begin position="170"/>
        <end position="196"/>
    </location>
</feature>
<feature type="transmembrane region" description="Helical" evidence="10">
    <location>
        <begin position="224"/>
        <end position="242"/>
    </location>
</feature>
<accession>A0A511V521</accession>
<organism evidence="12 13">
    <name type="scientific">Aneurinibacillus danicus</name>
    <dbReference type="NCBI Taxonomy" id="267746"/>
    <lineage>
        <taxon>Bacteria</taxon>
        <taxon>Bacillati</taxon>
        <taxon>Bacillota</taxon>
        <taxon>Bacilli</taxon>
        <taxon>Bacillales</taxon>
        <taxon>Paenibacillaceae</taxon>
        <taxon>Aneurinibacillus group</taxon>
        <taxon>Aneurinibacillus</taxon>
    </lineage>
</organism>
<dbReference type="AlphaFoldDB" id="A0A511V521"/>
<reference evidence="12 13" key="1">
    <citation type="submission" date="2019-07" db="EMBL/GenBank/DDBJ databases">
        <title>Whole genome shotgun sequence of Aneurinibacillus danicus NBRC 102444.</title>
        <authorList>
            <person name="Hosoyama A."/>
            <person name="Uohara A."/>
            <person name="Ohji S."/>
            <person name="Ichikawa N."/>
        </authorList>
    </citation>
    <scope>NUCLEOTIDE SEQUENCE [LARGE SCALE GENOMIC DNA]</scope>
    <source>
        <strain evidence="12 13">NBRC 102444</strain>
    </source>
</reference>
<evidence type="ECO:0000256" key="3">
    <source>
        <dbReference type="ARBA" id="ARBA00022448"/>
    </source>
</evidence>
<keyword evidence="5" id="KW-0997">Cell inner membrane</keyword>
<feature type="transmembrane region" description="Helical" evidence="10">
    <location>
        <begin position="376"/>
        <end position="397"/>
    </location>
</feature>
<keyword evidence="4" id="KW-1003">Cell membrane</keyword>
<dbReference type="InterPro" id="IPR042094">
    <property type="entry name" value="T2SS_GspF_sf"/>
</dbReference>
<evidence type="ECO:0000256" key="6">
    <source>
        <dbReference type="ARBA" id="ARBA00022692"/>
    </source>
</evidence>
<proteinExistence type="inferred from homology"/>
<feature type="domain" description="Type II secretion system protein GspF" evidence="11">
    <location>
        <begin position="70"/>
        <end position="193"/>
    </location>
</feature>
<evidence type="ECO:0000256" key="9">
    <source>
        <dbReference type="RuleBase" id="RU003923"/>
    </source>
</evidence>
<dbReference type="Proteomes" id="UP000321157">
    <property type="component" value="Unassembled WGS sequence"/>
</dbReference>
<evidence type="ECO:0000256" key="5">
    <source>
        <dbReference type="ARBA" id="ARBA00022519"/>
    </source>
</evidence>
<keyword evidence="7 10" id="KW-1133">Transmembrane helix</keyword>
<protein>
    <submittedName>
        <fullName evidence="12">Phytochrome sensor protein</fullName>
    </submittedName>
</protein>
<comment type="similarity">
    <text evidence="2 9">Belongs to the GSP F family.</text>
</comment>
<keyword evidence="8 10" id="KW-0472">Membrane</keyword>
<dbReference type="OrthoDB" id="9805682at2"/>
<dbReference type="PROSITE" id="PS00874">
    <property type="entry name" value="T2SP_F"/>
    <property type="match status" value="1"/>
</dbReference>
<dbReference type="InterPro" id="IPR003004">
    <property type="entry name" value="GspF/PilC"/>
</dbReference>
<evidence type="ECO:0000256" key="4">
    <source>
        <dbReference type="ARBA" id="ARBA00022475"/>
    </source>
</evidence>
<keyword evidence="3 9" id="KW-0813">Transport</keyword>
<evidence type="ECO:0000256" key="7">
    <source>
        <dbReference type="ARBA" id="ARBA00022989"/>
    </source>
</evidence>
<dbReference type="GO" id="GO:0009306">
    <property type="term" value="P:protein secretion"/>
    <property type="evidence" value="ECO:0007669"/>
    <property type="project" value="InterPro"/>
</dbReference>
<sequence length="404" mass="44943">MPAFSYEAITRHGKKQKGRIEAVNKAAAVSELKQSGVYVSSIMEEKQSVLQKEISIHLFRPVKSQHFVVFLRQLATLIRAGVGIVDSVHILSQQSESKELRRVLREAAGDIQRGSQLSEACAKHPKIFEPLFLSMLRAGEASGSMEIVLDRMATFYEKSHYTREKIKSAMMYPVVMMVLTVIVTIFLLTNIVPMFVNMFASFNAELPAITKTVLAVSDSLVSTWYVYLLVLIGSVIAIRAILRMPRGRYAFDYILLKIPVFGSLFQKGSLARVTRTLSTLFSSSVPVLQSLTIVENVADNIVVSRAIAASKESLRQGRPLSEPLKKSWVFPPLVTHMIAIGEETGSMDTMLEKIADFYEAEVEATVDRVKALIEPLMIVVLAVIIGAIVLSIMVPMFEIFNQVK</sequence>
<keyword evidence="6 9" id="KW-0812">Transmembrane</keyword>
<dbReference type="InterPro" id="IPR018076">
    <property type="entry name" value="T2SS_GspF_dom"/>
</dbReference>
<evidence type="ECO:0000256" key="10">
    <source>
        <dbReference type="SAM" id="Phobius"/>
    </source>
</evidence>
<comment type="caution">
    <text evidence="12">The sequence shown here is derived from an EMBL/GenBank/DDBJ whole genome shotgun (WGS) entry which is preliminary data.</text>
</comment>
<dbReference type="InterPro" id="IPR001992">
    <property type="entry name" value="T2SS_GspF/T4SS_PilC_CS"/>
</dbReference>
<evidence type="ECO:0000256" key="2">
    <source>
        <dbReference type="ARBA" id="ARBA00005745"/>
    </source>
</evidence>
<dbReference type="FunFam" id="1.20.81.30:FF:000001">
    <property type="entry name" value="Type II secretion system protein F"/>
    <property type="match status" value="2"/>
</dbReference>
<dbReference type="GO" id="GO:0005886">
    <property type="term" value="C:plasma membrane"/>
    <property type="evidence" value="ECO:0007669"/>
    <property type="project" value="UniProtKB-SubCell"/>
</dbReference>
<dbReference type="PRINTS" id="PR00812">
    <property type="entry name" value="BCTERIALGSPF"/>
</dbReference>
<dbReference type="EMBL" id="BJXX01000019">
    <property type="protein sequence ID" value="GEN33028.1"/>
    <property type="molecule type" value="Genomic_DNA"/>
</dbReference>
<gene>
    <name evidence="12" type="ORF">ADA01nite_04880</name>
</gene>
<dbReference type="PANTHER" id="PTHR30012:SF0">
    <property type="entry name" value="TYPE II SECRETION SYSTEM PROTEIN F-RELATED"/>
    <property type="match status" value="1"/>
</dbReference>
<evidence type="ECO:0000256" key="8">
    <source>
        <dbReference type="ARBA" id="ARBA00023136"/>
    </source>
</evidence>
<dbReference type="PANTHER" id="PTHR30012">
    <property type="entry name" value="GENERAL SECRETION PATHWAY PROTEIN"/>
    <property type="match status" value="1"/>
</dbReference>
<evidence type="ECO:0000313" key="12">
    <source>
        <dbReference type="EMBL" id="GEN33028.1"/>
    </source>
</evidence>
<dbReference type="Pfam" id="PF00482">
    <property type="entry name" value="T2SSF"/>
    <property type="match status" value="2"/>
</dbReference>
<dbReference type="Gene3D" id="1.20.81.30">
    <property type="entry name" value="Type II secretion system (T2SS), domain F"/>
    <property type="match status" value="2"/>
</dbReference>
<keyword evidence="13" id="KW-1185">Reference proteome</keyword>
<evidence type="ECO:0000256" key="1">
    <source>
        <dbReference type="ARBA" id="ARBA00004429"/>
    </source>
</evidence>
<name>A0A511V521_9BACL</name>
<evidence type="ECO:0000313" key="13">
    <source>
        <dbReference type="Proteomes" id="UP000321157"/>
    </source>
</evidence>